<dbReference type="AlphaFoldDB" id="A0AAV7PDM2"/>
<reference evidence="1" key="1">
    <citation type="journal article" date="2022" name="bioRxiv">
        <title>Sequencing and chromosome-scale assembly of the giantPleurodeles waltlgenome.</title>
        <authorList>
            <person name="Brown T."/>
            <person name="Elewa A."/>
            <person name="Iarovenko S."/>
            <person name="Subramanian E."/>
            <person name="Araus A.J."/>
            <person name="Petzold A."/>
            <person name="Susuki M."/>
            <person name="Suzuki K.-i.T."/>
            <person name="Hayashi T."/>
            <person name="Toyoda A."/>
            <person name="Oliveira C."/>
            <person name="Osipova E."/>
            <person name="Leigh N.D."/>
            <person name="Simon A."/>
            <person name="Yun M.H."/>
        </authorList>
    </citation>
    <scope>NUCLEOTIDE SEQUENCE</scope>
    <source>
        <strain evidence="1">20211129_DDA</strain>
        <tissue evidence="1">Liver</tissue>
    </source>
</reference>
<dbReference type="Proteomes" id="UP001066276">
    <property type="component" value="Chromosome 7"/>
</dbReference>
<evidence type="ECO:0000313" key="2">
    <source>
        <dbReference type="Proteomes" id="UP001066276"/>
    </source>
</evidence>
<keyword evidence="2" id="KW-1185">Reference proteome</keyword>
<dbReference type="EMBL" id="JANPWB010000011">
    <property type="protein sequence ID" value="KAJ1126398.1"/>
    <property type="molecule type" value="Genomic_DNA"/>
</dbReference>
<protein>
    <submittedName>
        <fullName evidence="1">Uncharacterized protein</fullName>
    </submittedName>
</protein>
<name>A0AAV7PDM2_PLEWA</name>
<feature type="non-terminal residue" evidence="1">
    <location>
        <position position="1"/>
    </location>
</feature>
<comment type="caution">
    <text evidence="1">The sequence shown here is derived from an EMBL/GenBank/DDBJ whole genome shotgun (WGS) entry which is preliminary data.</text>
</comment>
<gene>
    <name evidence="1" type="ORF">NDU88_004806</name>
</gene>
<proteinExistence type="predicted"/>
<accession>A0AAV7PDM2</accession>
<organism evidence="1 2">
    <name type="scientific">Pleurodeles waltl</name>
    <name type="common">Iberian ribbed newt</name>
    <dbReference type="NCBI Taxonomy" id="8319"/>
    <lineage>
        <taxon>Eukaryota</taxon>
        <taxon>Metazoa</taxon>
        <taxon>Chordata</taxon>
        <taxon>Craniata</taxon>
        <taxon>Vertebrata</taxon>
        <taxon>Euteleostomi</taxon>
        <taxon>Amphibia</taxon>
        <taxon>Batrachia</taxon>
        <taxon>Caudata</taxon>
        <taxon>Salamandroidea</taxon>
        <taxon>Salamandridae</taxon>
        <taxon>Pleurodelinae</taxon>
        <taxon>Pleurodeles</taxon>
    </lineage>
</organism>
<sequence length="70" mass="7367">PKISTSSTMESQDADTCTTKPALQHYRSILGNTNEAATHNNSLLRGAQQNVSGFEPNLATSLTGQTTSTA</sequence>
<feature type="non-terminal residue" evidence="1">
    <location>
        <position position="70"/>
    </location>
</feature>
<evidence type="ECO:0000313" key="1">
    <source>
        <dbReference type="EMBL" id="KAJ1126398.1"/>
    </source>
</evidence>